<feature type="transmembrane region" description="Helical" evidence="1">
    <location>
        <begin position="55"/>
        <end position="78"/>
    </location>
</feature>
<sequence length="524" mass="53525">MVAHLLSLRYRLLLNGFKRSTWSLVSAVIGVAYGLLILVGIVVGMIALSFTEPELVWVVSVLAGGVAVLGWVVAPILLRGYDNSLSVAKLRVFPIPPRRLLVGLLVVGLLGVPGIVTVIAGLSTTLGWIGEPAAVAVAPFAALLAVLTCVVASRAFESVGASLAAGRRYREIMSVVVFIPILLLGPIIGLGGPALANASADLPAIARIVSWTPLGAAWSIPGDVALGRPLDALAKAAIAVATLVVLVIAWRRSLTTLLATPPRSAAGSGGRKGLGPFSWYPATPTGAVAARTSVYWLRDPRYGGSLIMIPVLVVIAVFVAITGSDWFLAALGPIIAATLAITLCAEVAYDGTAFASHLSTGVSGAADRAGRVITLAIISVPLVLLSTIAPLVVLGRAEQIPAILGIGLGLLLTGFGVSSVASARFLMPVPAAGESPFKTPPGSTFSAQLGMYAAWLIVFALAIPELALGIAAIVTGSIVLGVVALAVGVSLGLVLMIVGIRRGGALLERRGPELLASLMRARGA</sequence>
<organism evidence="2 4">
    <name type="scientific">Labedella gwakjiensis</name>
    <dbReference type="NCBI Taxonomy" id="390269"/>
    <lineage>
        <taxon>Bacteria</taxon>
        <taxon>Bacillati</taxon>
        <taxon>Actinomycetota</taxon>
        <taxon>Actinomycetes</taxon>
        <taxon>Micrococcales</taxon>
        <taxon>Microbacteriaceae</taxon>
        <taxon>Labedella</taxon>
    </lineage>
</organism>
<dbReference type="OrthoDB" id="3261041at2"/>
<feature type="transmembrane region" description="Helical" evidence="1">
    <location>
        <begin position="327"/>
        <end position="349"/>
    </location>
</feature>
<accession>A0A2P8GRQ3</accession>
<feature type="transmembrane region" description="Helical" evidence="1">
    <location>
        <begin position="232"/>
        <end position="250"/>
    </location>
</feature>
<feature type="transmembrane region" description="Helical" evidence="1">
    <location>
        <begin position="469"/>
        <end position="500"/>
    </location>
</feature>
<dbReference type="Proteomes" id="UP000268291">
    <property type="component" value="Unassembled WGS sequence"/>
</dbReference>
<feature type="transmembrane region" description="Helical" evidence="1">
    <location>
        <begin position="400"/>
        <end position="423"/>
    </location>
</feature>
<feature type="transmembrane region" description="Helical" evidence="1">
    <location>
        <begin position="133"/>
        <end position="152"/>
    </location>
</feature>
<feature type="transmembrane region" description="Helical" evidence="1">
    <location>
        <begin position="21"/>
        <end position="49"/>
    </location>
</feature>
<dbReference type="Proteomes" id="UP000241203">
    <property type="component" value="Unassembled WGS sequence"/>
</dbReference>
<keyword evidence="5" id="KW-1185">Reference proteome</keyword>
<proteinExistence type="predicted"/>
<evidence type="ECO:0000313" key="3">
    <source>
        <dbReference type="EMBL" id="RUQ84148.1"/>
    </source>
</evidence>
<keyword evidence="1" id="KW-0812">Transmembrane</keyword>
<dbReference type="RefSeq" id="WP_106561876.1">
    <property type="nucleotide sequence ID" value="NZ_PYAU01000001.1"/>
</dbReference>
<dbReference type="AlphaFoldDB" id="A0A2P8GRQ3"/>
<evidence type="ECO:0000256" key="1">
    <source>
        <dbReference type="SAM" id="Phobius"/>
    </source>
</evidence>
<reference evidence="2 4" key="1">
    <citation type="submission" date="2018-03" db="EMBL/GenBank/DDBJ databases">
        <title>Genomic Encyclopedia of Archaeal and Bacterial Type Strains, Phase II (KMG-II): from individual species to whole genera.</title>
        <authorList>
            <person name="Goeker M."/>
        </authorList>
    </citation>
    <scope>NUCLEOTIDE SEQUENCE [LARGE SCALE GENOMIC DNA]</scope>
    <source>
        <strain evidence="2 4">DSM 21548</strain>
    </source>
</reference>
<feature type="transmembrane region" description="Helical" evidence="1">
    <location>
        <begin position="172"/>
        <end position="192"/>
    </location>
</feature>
<feature type="transmembrane region" description="Helical" evidence="1">
    <location>
        <begin position="302"/>
        <end position="321"/>
    </location>
</feature>
<feature type="transmembrane region" description="Helical" evidence="1">
    <location>
        <begin position="444"/>
        <end position="463"/>
    </location>
</feature>
<reference evidence="3 5" key="2">
    <citation type="submission" date="2018-12" db="EMBL/GenBank/DDBJ databases">
        <authorList>
            <person name="hu s."/>
            <person name="Xu Y."/>
            <person name="Xu B."/>
            <person name="Li F."/>
        </authorList>
    </citation>
    <scope>NUCLEOTIDE SEQUENCE [LARGE SCALE GENOMIC DNA]</scope>
    <source>
        <strain evidence="3 5">KSW2-17</strain>
    </source>
</reference>
<gene>
    <name evidence="2" type="ORF">CLV49_0221</name>
    <name evidence="3" type="ORF">ELQ93_15090</name>
</gene>
<keyword evidence="1" id="KW-0472">Membrane</keyword>
<keyword evidence="1" id="KW-1133">Transmembrane helix</keyword>
<dbReference type="EMBL" id="PYAU01000001">
    <property type="protein sequence ID" value="PSL36624.1"/>
    <property type="molecule type" value="Genomic_DNA"/>
</dbReference>
<dbReference type="EMBL" id="RZGY01000003">
    <property type="protein sequence ID" value="RUQ84148.1"/>
    <property type="molecule type" value="Genomic_DNA"/>
</dbReference>
<protein>
    <submittedName>
        <fullName evidence="2">ABC-2 type transport system permease protein</fullName>
    </submittedName>
</protein>
<evidence type="ECO:0000313" key="4">
    <source>
        <dbReference type="Proteomes" id="UP000241203"/>
    </source>
</evidence>
<evidence type="ECO:0000313" key="2">
    <source>
        <dbReference type="EMBL" id="PSL36624.1"/>
    </source>
</evidence>
<evidence type="ECO:0000313" key="5">
    <source>
        <dbReference type="Proteomes" id="UP000268291"/>
    </source>
</evidence>
<name>A0A2P8GRQ3_9MICO</name>
<feature type="transmembrane region" description="Helical" evidence="1">
    <location>
        <begin position="99"/>
        <end position="121"/>
    </location>
</feature>
<feature type="transmembrane region" description="Helical" evidence="1">
    <location>
        <begin position="370"/>
        <end position="394"/>
    </location>
</feature>
<comment type="caution">
    <text evidence="2">The sequence shown here is derived from an EMBL/GenBank/DDBJ whole genome shotgun (WGS) entry which is preliminary data.</text>
</comment>